<keyword evidence="4" id="KW-0285">Flavoprotein</keyword>
<proteinExistence type="inferred from homology"/>
<dbReference type="Proteomes" id="UP001519295">
    <property type="component" value="Unassembled WGS sequence"/>
</dbReference>
<evidence type="ECO:0000256" key="1">
    <source>
        <dbReference type="ARBA" id="ARBA00001917"/>
    </source>
</evidence>
<dbReference type="EMBL" id="JAGINU010000001">
    <property type="protein sequence ID" value="MBP2369456.1"/>
    <property type="molecule type" value="Genomic_DNA"/>
</dbReference>
<dbReference type="EC" id="1.3.1.34" evidence="12"/>
<gene>
    <name evidence="12" type="ORF">JOF36_005152</name>
</gene>
<evidence type="ECO:0000256" key="5">
    <source>
        <dbReference type="ARBA" id="ARBA00022643"/>
    </source>
</evidence>
<dbReference type="SUPFAM" id="SSF51395">
    <property type="entry name" value="FMN-linked oxidoreductases"/>
    <property type="match status" value="1"/>
</dbReference>
<dbReference type="Gene3D" id="3.20.20.70">
    <property type="entry name" value="Aldolase class I"/>
    <property type="match status" value="1"/>
</dbReference>
<name>A0ABS4VZV7_9PSEU</name>
<keyword evidence="9" id="KW-0411">Iron-sulfur</keyword>
<dbReference type="PANTHER" id="PTHR42917:SF2">
    <property type="entry name" value="2,4-DIENOYL-COA REDUCTASE [(2E)-ENOYL-COA-PRODUCING]"/>
    <property type="match status" value="1"/>
</dbReference>
<protein>
    <submittedName>
        <fullName evidence="12">2,4-dienoyl-CoA reductase (NADPH2)</fullName>
        <ecNumber evidence="12">1.3.1.34</ecNumber>
    </submittedName>
</protein>
<feature type="domain" description="NADH:flavin oxidoreductase/NADH oxidase N-terminal" evidence="11">
    <location>
        <begin position="28"/>
        <end position="353"/>
    </location>
</feature>
<organism evidence="12 13">
    <name type="scientific">Pseudonocardia parietis</name>
    <dbReference type="NCBI Taxonomy" id="570936"/>
    <lineage>
        <taxon>Bacteria</taxon>
        <taxon>Bacillati</taxon>
        <taxon>Actinomycetota</taxon>
        <taxon>Actinomycetes</taxon>
        <taxon>Pseudonocardiales</taxon>
        <taxon>Pseudonocardiaceae</taxon>
        <taxon>Pseudonocardia</taxon>
    </lineage>
</organism>
<keyword evidence="6" id="KW-0479">Metal-binding</keyword>
<evidence type="ECO:0000313" key="12">
    <source>
        <dbReference type="EMBL" id="MBP2369456.1"/>
    </source>
</evidence>
<feature type="region of interest" description="Disordered" evidence="10">
    <location>
        <begin position="1"/>
        <end position="26"/>
    </location>
</feature>
<keyword evidence="7 12" id="KW-0560">Oxidoreductase</keyword>
<dbReference type="RefSeq" id="WP_210031507.1">
    <property type="nucleotide sequence ID" value="NZ_JAGINU010000001.1"/>
</dbReference>
<evidence type="ECO:0000259" key="11">
    <source>
        <dbReference type="Pfam" id="PF00724"/>
    </source>
</evidence>
<comment type="similarity">
    <text evidence="3">In the N-terminal section; belongs to the NADH:flavin oxidoreductase/NADH oxidase family.</text>
</comment>
<dbReference type="InterPro" id="IPR036188">
    <property type="entry name" value="FAD/NAD-bd_sf"/>
</dbReference>
<dbReference type="InterPro" id="IPR001155">
    <property type="entry name" value="OxRdtase_FMN_N"/>
</dbReference>
<dbReference type="SUPFAM" id="SSF51905">
    <property type="entry name" value="FAD/NAD(P)-binding domain"/>
    <property type="match status" value="1"/>
</dbReference>
<dbReference type="Pfam" id="PF13450">
    <property type="entry name" value="NAD_binding_8"/>
    <property type="match status" value="1"/>
</dbReference>
<evidence type="ECO:0000256" key="10">
    <source>
        <dbReference type="SAM" id="MobiDB-lite"/>
    </source>
</evidence>
<evidence type="ECO:0000256" key="2">
    <source>
        <dbReference type="ARBA" id="ARBA00001966"/>
    </source>
</evidence>
<sequence length="666" mass="69537">MTTDDARRPGAAIDSPRGRPAPAHPAAAPLTIGALTLRNRLVVSAHGLATVSDGVPNAHDQAYWRRLAAGGAALLVAGGTQVSPESMPRNRILTEAFDERAAPGLAARAEAMRSGGAAAGIQLGHLGRETLGAGTFLPFVAPSPVPGPREPAPARPLRTDEIALIAEDFRVSTRRCVEAGFQVVEIHAAHGYLLAQFLSRSANTRADRYGGDAAGRARALAEVVQAVRAGAGEDVVVGVRVSVEGDGPAHLRLEELAELLTHVQAAAPFDYLNLTWGDRGRYVPDMATTRPPLLGRTHELRDALGVPLLLCAAFRRSADIAEALESGAADLVGGARAHIADPDFATKVLDDRDAEIRPCVACLQDCRSYEPTGLCAVNPDLAPAGSPRKPALPWRPGGHRPRGPRVVVVGAGPAGLEFAVTAAARDGVEVTVLERSDRIGGQLRSAASAPHRTGWSDLLGYYRRRLDALGVEVRLGTEATEGNLAGADEIVWATGARENPPSLDGAVTAEAFLRAPSAWWSGAGSVAVCDDGFGSWLGIGAVEAALAEGLPVTLVTPGTGFAGGIPGESRTQLLERLANRPLEIRLPATPDRWSNGVLHVRSVLDGTEHAVPADRVVQVGTRHPRAVPFPDRVAATWIGDAVAPRGVSHAIAEGRAAAEEMTAHVG</sequence>
<keyword evidence="8" id="KW-0408">Iron</keyword>
<dbReference type="Gene3D" id="3.40.50.720">
    <property type="entry name" value="NAD(P)-binding Rossmann-like Domain"/>
    <property type="match status" value="1"/>
</dbReference>
<dbReference type="Pfam" id="PF00724">
    <property type="entry name" value="Oxidored_FMN"/>
    <property type="match status" value="1"/>
</dbReference>
<dbReference type="SUPFAM" id="SSF51971">
    <property type="entry name" value="Nucleotide-binding domain"/>
    <property type="match status" value="1"/>
</dbReference>
<evidence type="ECO:0000256" key="4">
    <source>
        <dbReference type="ARBA" id="ARBA00022630"/>
    </source>
</evidence>
<evidence type="ECO:0000256" key="9">
    <source>
        <dbReference type="ARBA" id="ARBA00023014"/>
    </source>
</evidence>
<evidence type="ECO:0000256" key="3">
    <source>
        <dbReference type="ARBA" id="ARBA00011048"/>
    </source>
</evidence>
<evidence type="ECO:0000313" key="13">
    <source>
        <dbReference type="Proteomes" id="UP001519295"/>
    </source>
</evidence>
<evidence type="ECO:0000256" key="7">
    <source>
        <dbReference type="ARBA" id="ARBA00023002"/>
    </source>
</evidence>
<evidence type="ECO:0000256" key="6">
    <source>
        <dbReference type="ARBA" id="ARBA00022723"/>
    </source>
</evidence>
<dbReference type="Gene3D" id="3.50.50.60">
    <property type="entry name" value="FAD/NAD(P)-binding domain"/>
    <property type="match status" value="1"/>
</dbReference>
<dbReference type="InterPro" id="IPR013785">
    <property type="entry name" value="Aldolase_TIM"/>
</dbReference>
<comment type="caution">
    <text evidence="12">The sequence shown here is derived from an EMBL/GenBank/DDBJ whole genome shotgun (WGS) entry which is preliminary data.</text>
</comment>
<evidence type="ECO:0000256" key="8">
    <source>
        <dbReference type="ARBA" id="ARBA00023004"/>
    </source>
</evidence>
<comment type="cofactor">
    <cofactor evidence="1">
        <name>FMN</name>
        <dbReference type="ChEBI" id="CHEBI:58210"/>
    </cofactor>
</comment>
<accession>A0ABS4VZV7</accession>
<dbReference type="PANTHER" id="PTHR42917">
    <property type="entry name" value="2,4-DIENOYL-COA REDUCTASE"/>
    <property type="match status" value="1"/>
</dbReference>
<comment type="cofactor">
    <cofactor evidence="2">
        <name>[4Fe-4S] cluster</name>
        <dbReference type="ChEBI" id="CHEBI:49883"/>
    </cofactor>
</comment>
<reference evidence="12 13" key="1">
    <citation type="submission" date="2021-03" db="EMBL/GenBank/DDBJ databases">
        <title>Sequencing the genomes of 1000 actinobacteria strains.</title>
        <authorList>
            <person name="Klenk H.-P."/>
        </authorList>
    </citation>
    <scope>NUCLEOTIDE SEQUENCE [LARGE SCALE GENOMIC DNA]</scope>
    <source>
        <strain evidence="12 13">DSM 45256</strain>
    </source>
</reference>
<dbReference type="InterPro" id="IPR051793">
    <property type="entry name" value="NADH:flavin_oxidoreductase"/>
</dbReference>
<keyword evidence="5" id="KW-0288">FMN</keyword>
<keyword evidence="13" id="KW-1185">Reference proteome</keyword>
<dbReference type="GO" id="GO:0008670">
    <property type="term" value="F:2,4-dienoyl-CoA reductase (NADPH) activity"/>
    <property type="evidence" value="ECO:0007669"/>
    <property type="project" value="UniProtKB-EC"/>
</dbReference>